<organism evidence="3">
    <name type="scientific">viral metagenome</name>
    <dbReference type="NCBI Taxonomy" id="1070528"/>
    <lineage>
        <taxon>unclassified sequences</taxon>
        <taxon>metagenomes</taxon>
        <taxon>organismal metagenomes</taxon>
    </lineage>
</organism>
<feature type="transmembrane region" description="Helical" evidence="2">
    <location>
        <begin position="175"/>
        <end position="193"/>
    </location>
</feature>
<keyword evidence="2" id="KW-1133">Transmembrane helix</keyword>
<evidence type="ECO:0000313" key="3">
    <source>
        <dbReference type="EMBL" id="QHT08425.1"/>
    </source>
</evidence>
<keyword evidence="2" id="KW-0472">Membrane</keyword>
<feature type="transmembrane region" description="Helical" evidence="2">
    <location>
        <begin position="80"/>
        <end position="98"/>
    </location>
</feature>
<dbReference type="EMBL" id="MN739495">
    <property type="protein sequence ID" value="QHT08425.1"/>
    <property type="molecule type" value="Genomic_DNA"/>
</dbReference>
<protein>
    <submittedName>
        <fullName evidence="3">Uncharacterized protein</fullName>
    </submittedName>
</protein>
<feature type="compositionally biased region" description="Basic and acidic residues" evidence="1">
    <location>
        <begin position="232"/>
        <end position="243"/>
    </location>
</feature>
<dbReference type="AlphaFoldDB" id="A0A6C0CY78"/>
<evidence type="ECO:0000256" key="1">
    <source>
        <dbReference type="SAM" id="MobiDB-lite"/>
    </source>
</evidence>
<keyword evidence="2" id="KW-0812">Transmembrane</keyword>
<sequence length="265" mass="30937">MDKLNSIKKSLTMNYKSWLLLITALVVISSSINGIDGLGNGFATFGVLFVASHLLHYWAHFKNAYPQNIVHLYHHEHNNFFSHFIQIVVEFVALMSFMWMKYNIAAMSFLNEWVIIFFYLFYTTIHNINYSIFHVNRVHEMHHKLRIKNMGPDICDILFNTKYDVENSIENTDHYIPNIVVCLILTMMLKSFWERRENKEPYEAGMKYLFGGSVGLLIVTTFYLVHEGKIKNEEHPEPDAADEKEPEEAPVEEPEEESVLPSEIP</sequence>
<evidence type="ECO:0000256" key="2">
    <source>
        <dbReference type="SAM" id="Phobius"/>
    </source>
</evidence>
<accession>A0A6C0CY78</accession>
<feature type="transmembrane region" description="Helical" evidence="2">
    <location>
        <begin position="41"/>
        <end position="59"/>
    </location>
</feature>
<proteinExistence type="predicted"/>
<feature type="transmembrane region" description="Helical" evidence="2">
    <location>
        <begin position="205"/>
        <end position="225"/>
    </location>
</feature>
<reference evidence="3" key="1">
    <citation type="journal article" date="2020" name="Nature">
        <title>Giant virus diversity and host interactions through global metagenomics.</title>
        <authorList>
            <person name="Schulz F."/>
            <person name="Roux S."/>
            <person name="Paez-Espino D."/>
            <person name="Jungbluth S."/>
            <person name="Walsh D.A."/>
            <person name="Denef V.J."/>
            <person name="McMahon K.D."/>
            <person name="Konstantinidis K.T."/>
            <person name="Eloe-Fadrosh E.A."/>
            <person name="Kyrpides N.C."/>
            <person name="Woyke T."/>
        </authorList>
    </citation>
    <scope>NUCLEOTIDE SEQUENCE</scope>
    <source>
        <strain evidence="3">GVMAG-M-3300022752-66</strain>
    </source>
</reference>
<name>A0A6C0CY78_9ZZZZ</name>
<feature type="region of interest" description="Disordered" evidence="1">
    <location>
        <begin position="232"/>
        <end position="265"/>
    </location>
</feature>
<feature type="compositionally biased region" description="Acidic residues" evidence="1">
    <location>
        <begin position="244"/>
        <end position="258"/>
    </location>
</feature>